<evidence type="ECO:0000313" key="1">
    <source>
        <dbReference type="EMBL" id="KAK3716228.1"/>
    </source>
</evidence>
<protein>
    <submittedName>
        <fullName evidence="1">Uncharacterized protein</fullName>
    </submittedName>
</protein>
<gene>
    <name evidence="1" type="ORF">LTR37_006673</name>
</gene>
<evidence type="ECO:0000313" key="2">
    <source>
        <dbReference type="Proteomes" id="UP001281147"/>
    </source>
</evidence>
<dbReference type="Proteomes" id="UP001281147">
    <property type="component" value="Unassembled WGS sequence"/>
</dbReference>
<name>A0ACC3NFW1_9PEZI</name>
<reference evidence="1" key="1">
    <citation type="submission" date="2023-07" db="EMBL/GenBank/DDBJ databases">
        <title>Black Yeasts Isolated from many extreme environments.</title>
        <authorList>
            <person name="Coleine C."/>
            <person name="Stajich J.E."/>
            <person name="Selbmann L."/>
        </authorList>
    </citation>
    <scope>NUCLEOTIDE SEQUENCE</scope>
    <source>
        <strain evidence="1">CCFEE 5714</strain>
    </source>
</reference>
<accession>A0ACC3NFW1</accession>
<proteinExistence type="predicted"/>
<organism evidence="1 2">
    <name type="scientific">Vermiconidia calcicola</name>
    <dbReference type="NCBI Taxonomy" id="1690605"/>
    <lineage>
        <taxon>Eukaryota</taxon>
        <taxon>Fungi</taxon>
        <taxon>Dikarya</taxon>
        <taxon>Ascomycota</taxon>
        <taxon>Pezizomycotina</taxon>
        <taxon>Dothideomycetes</taxon>
        <taxon>Dothideomycetidae</taxon>
        <taxon>Mycosphaerellales</taxon>
        <taxon>Extremaceae</taxon>
        <taxon>Vermiconidia</taxon>
    </lineage>
</organism>
<sequence length="241" mass="27109">MKLRGSRVLFLAVASYAAISCAAPIQEDQTTISLPTALGPWELFKDEKHPLRMNMTFDHVDLNGLASKTLTSFGPIDLDRFEAVNVTAAINKGLMHPNDTDSAVSKPNALHSIPQKIAAPSVLRSNLAILDWMNLSPNFDLVSFAVKPVTDNSEYAWMSVTVWEIDHDKGVPRNFDDIYIYFPSVDGTYEVFDIEPREYFEGWGEKVNYVEFSVEAGDDFKPLDFTIDNIVIDFHKLVEDK</sequence>
<dbReference type="EMBL" id="JAUTXU010000044">
    <property type="protein sequence ID" value="KAK3716228.1"/>
    <property type="molecule type" value="Genomic_DNA"/>
</dbReference>
<comment type="caution">
    <text evidence="1">The sequence shown here is derived from an EMBL/GenBank/DDBJ whole genome shotgun (WGS) entry which is preliminary data.</text>
</comment>
<keyword evidence="2" id="KW-1185">Reference proteome</keyword>